<sequence length="81" mass="8390">MKVGDMPIGRGIERVDKIKAISKIVPWGFGAGAVLHGAKSVKSETSLPNRRCVGAEAGVETEAGLGLELGNLTLVLDMCLG</sequence>
<accession>A0A286UXK1</accession>
<reference evidence="1 2" key="1">
    <citation type="journal article" date="2017" name="Mol. Ecol.">
        <title>Comparative and population genomic landscape of Phellinus noxius: A hypervariable fungus causing root rot in trees.</title>
        <authorList>
            <person name="Chung C.L."/>
            <person name="Lee T.J."/>
            <person name="Akiba M."/>
            <person name="Lee H.H."/>
            <person name="Kuo T.H."/>
            <person name="Liu D."/>
            <person name="Ke H.M."/>
            <person name="Yokoi T."/>
            <person name="Roa M.B."/>
            <person name="Lu M.J."/>
            <person name="Chang Y.Y."/>
            <person name="Ann P.J."/>
            <person name="Tsai J.N."/>
            <person name="Chen C.Y."/>
            <person name="Tzean S.S."/>
            <person name="Ota Y."/>
            <person name="Hattori T."/>
            <person name="Sahashi N."/>
            <person name="Liou R.F."/>
            <person name="Kikuchi T."/>
            <person name="Tsai I.J."/>
        </authorList>
    </citation>
    <scope>NUCLEOTIDE SEQUENCE [LARGE SCALE GENOMIC DNA]</scope>
    <source>
        <strain evidence="1 2">FFPRI411160</strain>
    </source>
</reference>
<proteinExistence type="predicted"/>
<organism evidence="1 2">
    <name type="scientific">Pyrrhoderma noxium</name>
    <dbReference type="NCBI Taxonomy" id="2282107"/>
    <lineage>
        <taxon>Eukaryota</taxon>
        <taxon>Fungi</taxon>
        <taxon>Dikarya</taxon>
        <taxon>Basidiomycota</taxon>
        <taxon>Agaricomycotina</taxon>
        <taxon>Agaricomycetes</taxon>
        <taxon>Hymenochaetales</taxon>
        <taxon>Hymenochaetaceae</taxon>
        <taxon>Pyrrhoderma</taxon>
    </lineage>
</organism>
<dbReference type="Proteomes" id="UP000217199">
    <property type="component" value="Unassembled WGS sequence"/>
</dbReference>
<protein>
    <submittedName>
        <fullName evidence="1">Uncharacterized protein</fullName>
    </submittedName>
</protein>
<keyword evidence="2" id="KW-1185">Reference proteome</keyword>
<comment type="caution">
    <text evidence="1">The sequence shown here is derived from an EMBL/GenBank/DDBJ whole genome shotgun (WGS) entry which is preliminary data.</text>
</comment>
<dbReference type="AlphaFoldDB" id="A0A286UXK1"/>
<evidence type="ECO:0000313" key="2">
    <source>
        <dbReference type="Proteomes" id="UP000217199"/>
    </source>
</evidence>
<dbReference type="InParanoid" id="A0A286UXK1"/>
<gene>
    <name evidence="1" type="ORF">PNOK_0134900</name>
</gene>
<dbReference type="EMBL" id="NBII01000001">
    <property type="protein sequence ID" value="PAV24281.1"/>
    <property type="molecule type" value="Genomic_DNA"/>
</dbReference>
<evidence type="ECO:0000313" key="1">
    <source>
        <dbReference type="EMBL" id="PAV24281.1"/>
    </source>
</evidence>
<name>A0A286UXK1_9AGAM</name>